<gene>
    <name evidence="1" type="ORF">J2Z64_001729</name>
</gene>
<protein>
    <submittedName>
        <fullName evidence="1">Prepilin signal peptidase PulO-like enzyme (Type II secretory pathway)</fullName>
    </submittedName>
</protein>
<name>A0A9X0YRI7_9BACI</name>
<evidence type="ECO:0000313" key="2">
    <source>
        <dbReference type="Proteomes" id="UP001138793"/>
    </source>
</evidence>
<reference evidence="1" key="1">
    <citation type="submission" date="2021-03" db="EMBL/GenBank/DDBJ databases">
        <title>Genomic Encyclopedia of Type Strains, Phase IV (KMG-IV): sequencing the most valuable type-strain genomes for metagenomic binning, comparative biology and taxonomic classification.</title>
        <authorList>
            <person name="Goeker M."/>
        </authorList>
    </citation>
    <scope>NUCLEOTIDE SEQUENCE</scope>
    <source>
        <strain evidence="1">DSM 107338</strain>
    </source>
</reference>
<dbReference type="RefSeq" id="WP_187773743.1">
    <property type="nucleotide sequence ID" value="NZ_JAGGMB010000004.1"/>
</dbReference>
<accession>A0A9X0YRI7</accession>
<dbReference type="Proteomes" id="UP001138793">
    <property type="component" value="Unassembled WGS sequence"/>
</dbReference>
<proteinExistence type="predicted"/>
<organism evidence="1 2">
    <name type="scientific">Oceanobacillus polygoni</name>
    <dbReference type="NCBI Taxonomy" id="1235259"/>
    <lineage>
        <taxon>Bacteria</taxon>
        <taxon>Bacillati</taxon>
        <taxon>Bacillota</taxon>
        <taxon>Bacilli</taxon>
        <taxon>Bacillales</taxon>
        <taxon>Bacillaceae</taxon>
        <taxon>Oceanobacillus</taxon>
    </lineage>
</organism>
<dbReference type="AlphaFoldDB" id="A0A9X0YRI7"/>
<keyword evidence="2" id="KW-1185">Reference proteome</keyword>
<sequence>MRMNEKQWNIGNQKDILSADLHRFTELEGRGTNLEIASELGISIEDVKLLKKKLNRA</sequence>
<comment type="caution">
    <text evidence="1">The sequence shown here is derived from an EMBL/GenBank/DDBJ whole genome shotgun (WGS) entry which is preliminary data.</text>
</comment>
<dbReference type="EMBL" id="JAGGMB010000004">
    <property type="protein sequence ID" value="MBP2077477.1"/>
    <property type="molecule type" value="Genomic_DNA"/>
</dbReference>
<evidence type="ECO:0000313" key="1">
    <source>
        <dbReference type="EMBL" id="MBP2077477.1"/>
    </source>
</evidence>